<reference evidence="2" key="1">
    <citation type="journal article" date="2017" name="Nat. Ecol. Evol.">
        <title>Genome expansion and lineage-specific genetic innovations in the forest pathogenic fungi Armillaria.</title>
        <authorList>
            <person name="Sipos G."/>
            <person name="Prasanna A.N."/>
            <person name="Walter M.C."/>
            <person name="O'Connor E."/>
            <person name="Balint B."/>
            <person name="Krizsan K."/>
            <person name="Kiss B."/>
            <person name="Hess J."/>
            <person name="Varga T."/>
            <person name="Slot J."/>
            <person name="Riley R."/>
            <person name="Boka B."/>
            <person name="Rigling D."/>
            <person name="Barry K."/>
            <person name="Lee J."/>
            <person name="Mihaltcheva S."/>
            <person name="LaButti K."/>
            <person name="Lipzen A."/>
            <person name="Waldron R."/>
            <person name="Moloney N.M."/>
            <person name="Sperisen C."/>
            <person name="Kredics L."/>
            <person name="Vagvoelgyi C."/>
            <person name="Patrignani A."/>
            <person name="Fitzpatrick D."/>
            <person name="Nagy I."/>
            <person name="Doyle S."/>
            <person name="Anderson J.B."/>
            <person name="Grigoriev I.V."/>
            <person name="Gueldener U."/>
            <person name="Muensterkoetter M."/>
            <person name="Nagy L.G."/>
        </authorList>
    </citation>
    <scope>NUCLEOTIDE SEQUENCE [LARGE SCALE GENOMIC DNA]</scope>
    <source>
        <strain evidence="2">C18/9</strain>
    </source>
</reference>
<proteinExistence type="predicted"/>
<dbReference type="AlphaFoldDB" id="A0A284SBX2"/>
<gene>
    <name evidence="1" type="ORF">ARMOST_22084</name>
</gene>
<dbReference type="Proteomes" id="UP000219338">
    <property type="component" value="Unassembled WGS sequence"/>
</dbReference>
<protein>
    <submittedName>
        <fullName evidence="1">Uncharacterized protein</fullName>
    </submittedName>
</protein>
<dbReference type="OrthoDB" id="10492076at2759"/>
<evidence type="ECO:0000313" key="2">
    <source>
        <dbReference type="Proteomes" id="UP000219338"/>
    </source>
</evidence>
<name>A0A284SBX2_ARMOS</name>
<dbReference type="EMBL" id="FUEG01000061">
    <property type="protein sequence ID" value="SJL18494.1"/>
    <property type="molecule type" value="Genomic_DNA"/>
</dbReference>
<organism evidence="1 2">
    <name type="scientific">Armillaria ostoyae</name>
    <name type="common">Armillaria root rot fungus</name>
    <dbReference type="NCBI Taxonomy" id="47428"/>
    <lineage>
        <taxon>Eukaryota</taxon>
        <taxon>Fungi</taxon>
        <taxon>Dikarya</taxon>
        <taxon>Basidiomycota</taxon>
        <taxon>Agaricomycotina</taxon>
        <taxon>Agaricomycetes</taxon>
        <taxon>Agaricomycetidae</taxon>
        <taxon>Agaricales</taxon>
        <taxon>Marasmiineae</taxon>
        <taxon>Physalacriaceae</taxon>
        <taxon>Armillaria</taxon>
    </lineage>
</organism>
<sequence length="227" mass="25392">MLELSLPPLYGVVFPTLYWISYRSIASWACRNKSIFPIPKTVNLQLSKDAIFSRVENRVSSLPVKEGFVLYTAKVDFYLIAGCEIVLDWSGLLTCRDGYHTSAFSRCVILALRYLRYLVALSDDHLTALALHESIALRAARLPSWFGDLQRILFRLAPSIILNRHDLSVPSASSVIASIEAVCLRSLNDEIEGMVKGYMLRLSMRHIPGVIGLHPCKKTLLAVLVSV</sequence>
<keyword evidence="2" id="KW-1185">Reference proteome</keyword>
<dbReference type="STRING" id="47428.A0A284SBX2"/>
<evidence type="ECO:0000313" key="1">
    <source>
        <dbReference type="EMBL" id="SJL18494.1"/>
    </source>
</evidence>
<accession>A0A284SBX2</accession>